<sequence>MPRDQLGDRADGRGDRGLVKVVEGALQQGPLRGVQGASGGLDCGGELAQVLEGVPGGTERVVVIDGGHHGVE</sequence>
<proteinExistence type="predicted"/>
<dbReference type="Proteomes" id="UP000712045">
    <property type="component" value="Unassembled WGS sequence"/>
</dbReference>
<comment type="caution">
    <text evidence="1">The sequence shown here is derived from an EMBL/GenBank/DDBJ whole genome shotgun (WGS) entry which is preliminary data.</text>
</comment>
<protein>
    <submittedName>
        <fullName evidence="1">Uncharacterized protein</fullName>
    </submittedName>
</protein>
<organism evidence="1 2">
    <name type="scientific">Streptomyces durocortorensis</name>
    <dbReference type="NCBI Taxonomy" id="2811104"/>
    <lineage>
        <taxon>Bacteria</taxon>
        <taxon>Bacillati</taxon>
        <taxon>Actinomycetota</taxon>
        <taxon>Actinomycetes</taxon>
        <taxon>Kitasatosporales</taxon>
        <taxon>Streptomycetaceae</taxon>
        <taxon>Streptomyces</taxon>
    </lineage>
</organism>
<accession>A0ABS2HR87</accession>
<dbReference type="RefSeq" id="WP_205081113.1">
    <property type="nucleotide sequence ID" value="NZ_JAFEUF010000007.1"/>
</dbReference>
<reference evidence="1 2" key="1">
    <citation type="submission" date="2021-02" db="EMBL/GenBank/DDBJ databases">
        <title>Genome Streptomyces sp. RHZ10.</title>
        <authorList>
            <person name="Besaury L."/>
        </authorList>
    </citation>
    <scope>NUCLEOTIDE SEQUENCE [LARGE SCALE GENOMIC DNA]</scope>
    <source>
        <strain evidence="1 2">RHZ10</strain>
    </source>
</reference>
<name>A0ABS2HR87_9ACTN</name>
<evidence type="ECO:0000313" key="1">
    <source>
        <dbReference type="EMBL" id="MBM7052843.1"/>
    </source>
</evidence>
<keyword evidence="2" id="KW-1185">Reference proteome</keyword>
<dbReference type="EMBL" id="JAFEUF010000007">
    <property type="protein sequence ID" value="MBM7052843.1"/>
    <property type="molecule type" value="Genomic_DNA"/>
</dbReference>
<evidence type="ECO:0000313" key="2">
    <source>
        <dbReference type="Proteomes" id="UP000712045"/>
    </source>
</evidence>
<gene>
    <name evidence="1" type="ORF">JS521_02850</name>
</gene>